<evidence type="ECO:0000256" key="8">
    <source>
        <dbReference type="PROSITE-ProRule" id="PRU00236"/>
    </source>
</evidence>
<sequence>MQRDQIKLVETLSKELEEGNLAIFAGAGFSRGAGYVDWKTLLKPIADDLDLDVEKEWDLVTLAQYHTNVNHTNRAKLNQLLVTEFSTDLAPTDNHRILARLPIYTFWTTNYDKLIESSLESNGKIPDVKYTVKQLATTRRHRDAIVYKMHGDADHASEAVLIRDDYERYHLAMQPFITALSGDLVSKTFLFLGFSFTDPNLEYILSRVRIQYGKDQRQHHCILRRVSQDAGESKADFEYRQRKEKLFEGELLRVGIKTTYVDEYGEITTILKAVEDKHKRRTIFVSGAAHDYSPWTQAEAEKFVYNLSREISKADFRVISGFGLGVGSAVITGVLEQTIMNGGRLGSEQLVLRPFPQTQSGTRPLRELWREYRHTMIDHAGIAIFLFGNKLQGDIVVESNGMREEFDIAREKGVFVIPVGITGSITRKFWEEVLAAFDPTTHQNGAQILPLLQALGDDKTDFDAATEIVLKLLRII</sequence>
<dbReference type="InterPro" id="IPR026590">
    <property type="entry name" value="Ssirtuin_cat_dom"/>
</dbReference>
<evidence type="ECO:0000256" key="1">
    <source>
        <dbReference type="ARBA" id="ARBA00022801"/>
    </source>
</evidence>
<dbReference type="KEGG" id="buz:AYM40_06645"/>
<name>A0A160FIS9_9BURK</name>
<dbReference type="InterPro" id="IPR041486">
    <property type="entry name" value="ThsA_STALD"/>
</dbReference>
<evidence type="ECO:0000256" key="3">
    <source>
        <dbReference type="ARBA" id="ARBA00023118"/>
    </source>
</evidence>
<dbReference type="GO" id="GO:0051607">
    <property type="term" value="P:defense response to virus"/>
    <property type="evidence" value="ECO:0007669"/>
    <property type="project" value="UniProtKB-KW"/>
</dbReference>
<dbReference type="SUPFAM" id="SSF52467">
    <property type="entry name" value="DHS-like NAD/FAD-binding domain"/>
    <property type="match status" value="1"/>
</dbReference>
<proteinExistence type="inferred from homology"/>
<evidence type="ECO:0000256" key="6">
    <source>
        <dbReference type="ARBA" id="ARBA00035033"/>
    </source>
</evidence>
<dbReference type="Pfam" id="PF18185">
    <property type="entry name" value="STALD"/>
    <property type="match status" value="1"/>
</dbReference>
<dbReference type="GO" id="GO:0003953">
    <property type="term" value="F:NAD+ nucleosidase activity"/>
    <property type="evidence" value="ECO:0007669"/>
    <property type="project" value="UniProtKB-EC"/>
</dbReference>
<dbReference type="AlphaFoldDB" id="A0A160FIS9"/>
<evidence type="ECO:0000313" key="11">
    <source>
        <dbReference type="Proteomes" id="UP000076852"/>
    </source>
</evidence>
<evidence type="ECO:0000256" key="4">
    <source>
        <dbReference type="ARBA" id="ARBA00034327"/>
    </source>
</evidence>
<dbReference type="Proteomes" id="UP000076852">
    <property type="component" value="Chromosome 1"/>
</dbReference>
<reference evidence="10 11" key="1">
    <citation type="journal article" date="2016" name="Gene">
        <title>PacBio SMRT assembly of a complex multi-replicon genome reveals chlorocatechol degradative operon in a region of genome plasticity.</title>
        <authorList>
            <person name="Ricker N."/>
            <person name="Shen S.Y."/>
            <person name="Goordial J."/>
            <person name="Jin S."/>
            <person name="Fulthorpe R.R."/>
        </authorList>
    </citation>
    <scope>NUCLEOTIDE SEQUENCE [LARGE SCALE GENOMIC DNA]</scope>
    <source>
        <strain evidence="10 11">OLGA172</strain>
    </source>
</reference>
<evidence type="ECO:0000259" key="9">
    <source>
        <dbReference type="PROSITE" id="PS50305"/>
    </source>
</evidence>
<evidence type="ECO:0000256" key="2">
    <source>
        <dbReference type="ARBA" id="ARBA00023027"/>
    </source>
</evidence>
<dbReference type="InterPro" id="IPR029035">
    <property type="entry name" value="DHS-like_NAD/FAD-binding_dom"/>
</dbReference>
<gene>
    <name evidence="10" type="ORF">AYM40_06645</name>
</gene>
<keyword evidence="2" id="KW-0520">NAD</keyword>
<dbReference type="Pfam" id="PF13289">
    <property type="entry name" value="SIR2_2"/>
    <property type="match status" value="1"/>
</dbReference>
<keyword evidence="3" id="KW-0051">Antiviral defense</keyword>
<comment type="similarity">
    <text evidence="5">Belongs to the soluble Thoeris ThsA family.</text>
</comment>
<dbReference type="PROSITE" id="PS50305">
    <property type="entry name" value="SIRTUIN"/>
    <property type="match status" value="1"/>
</dbReference>
<dbReference type="SUPFAM" id="SSF102405">
    <property type="entry name" value="MCP/YpsA-like"/>
    <property type="match status" value="1"/>
</dbReference>
<dbReference type="EC" id="3.2.2.5" evidence="4"/>
<protein>
    <recommendedName>
        <fullName evidence="6">NAD(+) hydrolase ThsA</fullName>
        <ecNumber evidence="4">3.2.2.5</ecNumber>
    </recommendedName>
</protein>
<dbReference type="EMBL" id="CP014578">
    <property type="protein sequence ID" value="ANB72085.1"/>
    <property type="molecule type" value="Genomic_DNA"/>
</dbReference>
<evidence type="ECO:0000256" key="5">
    <source>
        <dbReference type="ARBA" id="ARBA00035014"/>
    </source>
</evidence>
<evidence type="ECO:0000256" key="7">
    <source>
        <dbReference type="ARBA" id="ARBA00047575"/>
    </source>
</evidence>
<evidence type="ECO:0000313" key="10">
    <source>
        <dbReference type="EMBL" id="ANB72085.1"/>
    </source>
</evidence>
<dbReference type="STRING" id="1804984.AYM40_06645"/>
<accession>A0A160FIS9</accession>
<comment type="caution">
    <text evidence="8">Lacks conserved residue(s) required for the propagation of feature annotation.</text>
</comment>
<comment type="catalytic activity">
    <reaction evidence="7">
        <text>NAD(+) + H2O = ADP-D-ribose + nicotinamide + H(+)</text>
        <dbReference type="Rhea" id="RHEA:16301"/>
        <dbReference type="ChEBI" id="CHEBI:15377"/>
        <dbReference type="ChEBI" id="CHEBI:15378"/>
        <dbReference type="ChEBI" id="CHEBI:17154"/>
        <dbReference type="ChEBI" id="CHEBI:57540"/>
        <dbReference type="ChEBI" id="CHEBI:57967"/>
        <dbReference type="EC" id="3.2.2.5"/>
    </reaction>
    <physiologicalReaction direction="left-to-right" evidence="7">
        <dbReference type="Rhea" id="RHEA:16302"/>
    </physiologicalReaction>
</comment>
<organism evidence="10 11">
    <name type="scientific">Paraburkholderia phytofirmans OLGA172</name>
    <dbReference type="NCBI Taxonomy" id="1417228"/>
    <lineage>
        <taxon>Bacteria</taxon>
        <taxon>Pseudomonadati</taxon>
        <taxon>Pseudomonadota</taxon>
        <taxon>Betaproteobacteria</taxon>
        <taxon>Burkholderiales</taxon>
        <taxon>Burkholderiaceae</taxon>
        <taxon>Paraburkholderia</taxon>
    </lineage>
</organism>
<feature type="domain" description="Deacetylase sirtuin-type" evidence="9">
    <location>
        <begin position="1"/>
        <end position="281"/>
    </location>
</feature>
<keyword evidence="1" id="KW-0378">Hydrolase</keyword>
<dbReference type="CDD" id="cd01406">
    <property type="entry name" value="SIR2-like"/>
    <property type="match status" value="1"/>
</dbReference>
<keyword evidence="11" id="KW-1185">Reference proteome</keyword>